<dbReference type="RefSeq" id="WP_075637497.1">
    <property type="nucleotide sequence ID" value="NZ_MKIM01000017.1"/>
</dbReference>
<keyword evidence="2" id="KW-1185">Reference proteome</keyword>
<dbReference type="AlphaFoldDB" id="A0A1Q8ZXU7"/>
<dbReference type="InterPro" id="IPR015001">
    <property type="entry name" value="DUF1850"/>
</dbReference>
<organism evidence="1 2">
    <name type="scientific">Rhizobium oryziradicis</name>
    <dbReference type="NCBI Taxonomy" id="1867956"/>
    <lineage>
        <taxon>Bacteria</taxon>
        <taxon>Pseudomonadati</taxon>
        <taxon>Pseudomonadota</taxon>
        <taxon>Alphaproteobacteria</taxon>
        <taxon>Hyphomicrobiales</taxon>
        <taxon>Rhizobiaceae</taxon>
        <taxon>Rhizobium/Agrobacterium group</taxon>
        <taxon>Rhizobium</taxon>
    </lineage>
</organism>
<protein>
    <recommendedName>
        <fullName evidence="3">DUF1850 domain-containing protein</fullName>
    </recommendedName>
</protein>
<dbReference type="EMBL" id="MKIM01000017">
    <property type="protein sequence ID" value="OLP46908.1"/>
    <property type="molecule type" value="Genomic_DNA"/>
</dbReference>
<evidence type="ECO:0000313" key="2">
    <source>
        <dbReference type="Proteomes" id="UP000186894"/>
    </source>
</evidence>
<sequence>MSLCIAVGAKTMVIATTVFTLQWTHSVEKIDWREQWQIEPAGLHLVEARVKGSGAGMEPGDDAKLKDGWWTWTPKLAPIKQLSLAASGTTGGGWHLCYADTCIELGKQAGQSAVLSPCP</sequence>
<proteinExistence type="predicted"/>
<evidence type="ECO:0000313" key="1">
    <source>
        <dbReference type="EMBL" id="OLP46908.1"/>
    </source>
</evidence>
<dbReference type="STRING" id="1867956.BJF95_02085"/>
<reference evidence="1 2" key="1">
    <citation type="submission" date="2016-09" db="EMBL/GenBank/DDBJ databases">
        <title>Rhizobium oryziradicis sp. nov., isolated from the root of rice.</title>
        <authorList>
            <person name="Zhao J."/>
            <person name="Zhang X."/>
        </authorList>
    </citation>
    <scope>NUCLEOTIDE SEQUENCE [LARGE SCALE GENOMIC DNA]</scope>
    <source>
        <strain evidence="1 2">N19</strain>
    </source>
</reference>
<name>A0A1Q8ZXU7_9HYPH</name>
<gene>
    <name evidence="1" type="ORF">BJF95_02085</name>
</gene>
<dbReference type="Proteomes" id="UP000186894">
    <property type="component" value="Unassembled WGS sequence"/>
</dbReference>
<evidence type="ECO:0008006" key="3">
    <source>
        <dbReference type="Google" id="ProtNLM"/>
    </source>
</evidence>
<accession>A0A1Q8ZXU7</accession>
<comment type="caution">
    <text evidence="1">The sequence shown here is derived from an EMBL/GenBank/DDBJ whole genome shotgun (WGS) entry which is preliminary data.</text>
</comment>
<dbReference type="Pfam" id="PF08905">
    <property type="entry name" value="DUF1850"/>
    <property type="match status" value="1"/>
</dbReference>
<dbReference type="OrthoDB" id="5298197at2"/>